<dbReference type="InterPro" id="IPR013321">
    <property type="entry name" value="Arc_rbn_hlx_hlx"/>
</dbReference>
<comment type="caution">
    <text evidence="3">The sequence shown here is derived from an EMBL/GenBank/DDBJ whole genome shotgun (WGS) entry which is preliminary data.</text>
</comment>
<evidence type="ECO:0000256" key="1">
    <source>
        <dbReference type="ARBA" id="ARBA00010562"/>
    </source>
</evidence>
<organism evidence="3 4">
    <name type="scientific">Muribacter muris</name>
    <dbReference type="NCBI Taxonomy" id="67855"/>
    <lineage>
        <taxon>Bacteria</taxon>
        <taxon>Pseudomonadati</taxon>
        <taxon>Pseudomonadota</taxon>
        <taxon>Gammaproteobacteria</taxon>
        <taxon>Pasteurellales</taxon>
        <taxon>Pasteurellaceae</taxon>
        <taxon>Muribacter</taxon>
    </lineage>
</organism>
<dbReference type="PANTHER" id="PTHR38781">
    <property type="entry name" value="ANTITOXIN DINJ-RELATED"/>
    <property type="match status" value="1"/>
</dbReference>
<name>A0A4Y9K1J1_9PAST</name>
<dbReference type="Pfam" id="PF04221">
    <property type="entry name" value="RelB"/>
    <property type="match status" value="1"/>
</dbReference>
<dbReference type="PANTHER" id="PTHR38781:SF1">
    <property type="entry name" value="ANTITOXIN DINJ-RELATED"/>
    <property type="match status" value="1"/>
</dbReference>
<dbReference type="InterPro" id="IPR007337">
    <property type="entry name" value="RelB/DinJ"/>
</dbReference>
<protein>
    <submittedName>
        <fullName evidence="3">Type II toxin-antitoxin system RelB/DinJ family antitoxin</fullName>
    </submittedName>
</protein>
<keyword evidence="2" id="KW-1277">Toxin-antitoxin system</keyword>
<dbReference type="EMBL" id="SPPA01000006">
    <property type="protein sequence ID" value="TFV11934.1"/>
    <property type="molecule type" value="Genomic_DNA"/>
</dbReference>
<dbReference type="OrthoDB" id="8613542at2"/>
<dbReference type="NCBIfam" id="TIGR02384">
    <property type="entry name" value="RelB_DinJ"/>
    <property type="match status" value="1"/>
</dbReference>
<evidence type="ECO:0000313" key="3">
    <source>
        <dbReference type="EMBL" id="TFV11934.1"/>
    </source>
</evidence>
<dbReference type="RefSeq" id="WP_135055203.1">
    <property type="nucleotide sequence ID" value="NZ_JADGLC010000006.1"/>
</dbReference>
<dbReference type="Gene3D" id="1.10.1220.10">
    <property type="entry name" value="Met repressor-like"/>
    <property type="match status" value="1"/>
</dbReference>
<dbReference type="Proteomes" id="UP000297396">
    <property type="component" value="Unassembled WGS sequence"/>
</dbReference>
<comment type="similarity">
    <text evidence="1">Belongs to the RelB/DinJ antitoxin family.</text>
</comment>
<dbReference type="AlphaFoldDB" id="A0A4Y9K1J1"/>
<accession>A0A4Y9K1J1</accession>
<dbReference type="GO" id="GO:0006351">
    <property type="term" value="P:DNA-templated transcription"/>
    <property type="evidence" value="ECO:0007669"/>
    <property type="project" value="TreeGrafter"/>
</dbReference>
<gene>
    <name evidence="3" type="ORF">E4T80_04105</name>
</gene>
<evidence type="ECO:0000256" key="2">
    <source>
        <dbReference type="ARBA" id="ARBA00022649"/>
    </source>
</evidence>
<evidence type="ECO:0000313" key="4">
    <source>
        <dbReference type="Proteomes" id="UP000297396"/>
    </source>
</evidence>
<sequence>MATINNASFSFRLTESLKTEAFGIIEQYGFTPSQVFNLFLTEIAKTKTVPVNLDYLQPNEKTLRAMAEVESDEVEIIPVSADTDIVQLLSQYRDKE</sequence>
<proteinExistence type="inferred from homology"/>
<reference evidence="3 4" key="1">
    <citation type="submission" date="2019-03" db="EMBL/GenBank/DDBJ databases">
        <title>Diversity of the mouse oral microbiome.</title>
        <authorList>
            <person name="Joseph S."/>
            <person name="Aduse-Opoku J."/>
            <person name="Curtis M."/>
            <person name="Wade W."/>
            <person name="Hashim A."/>
        </authorList>
    </citation>
    <scope>NUCLEOTIDE SEQUENCE [LARGE SCALE GENOMIC DNA]</scope>
    <source>
        <strain evidence="3 4">WT12</strain>
    </source>
</reference>
<dbReference type="GO" id="GO:0006355">
    <property type="term" value="P:regulation of DNA-templated transcription"/>
    <property type="evidence" value="ECO:0007669"/>
    <property type="project" value="InterPro"/>
</dbReference>